<name>A0A1D9FXW8_MOOP1</name>
<gene>
    <name evidence="3" type="ORF">BJP36_09830</name>
</gene>
<sequence length="373" mass="43030">MFPSKGLHKVWKTWLNAYRWIYNWSIATIKNGYIGSAYDLQKLARKADRPEWVKGLPGHQLQEAVADAIDAFKQAKANKGFAKFKSCRETSQVIKFKAGNFKKGSWYPTKVKGLSFRSPQDFPKECIYGTQLVWIKGKWYGIFPEYIEPTPTKEDRVIALDPGIRTFLTGFDGRNYIEIGYSDIGRIQRLCQQLDRLMSRIDLSSAKRQRRSRSVRQSAAMSKAAHRLRQKIQDLIKDCHNKSASFLVNNYKLIFIPTFETSVMVVKSARKLNKKTARNMLTWSHYKFRQHLMQMADRNDVKVVLVNESYTSKTCPECGHIHEKLGGNKKFQCPRCGFSLPRDWNGARNIMIRALSASAFRWLETLPIKGLGD</sequence>
<dbReference type="GO" id="GO:0003677">
    <property type="term" value="F:DNA binding"/>
    <property type="evidence" value="ECO:0007669"/>
    <property type="project" value="UniProtKB-KW"/>
</dbReference>
<protein>
    <submittedName>
        <fullName evidence="3">Transposase</fullName>
    </submittedName>
</protein>
<proteinExistence type="predicted"/>
<evidence type="ECO:0000313" key="4">
    <source>
        <dbReference type="Proteomes" id="UP000176944"/>
    </source>
</evidence>
<dbReference type="PANTHER" id="PTHR36172">
    <property type="match status" value="1"/>
</dbReference>
<dbReference type="InterPro" id="IPR051491">
    <property type="entry name" value="Recombinase/Transposase-rel"/>
</dbReference>
<evidence type="ECO:0000256" key="1">
    <source>
        <dbReference type="ARBA" id="ARBA00023125"/>
    </source>
</evidence>
<accession>A0A1D9FXW8</accession>
<organism evidence="3 4">
    <name type="scientific">Moorena producens (strain JHB)</name>
    <dbReference type="NCBI Taxonomy" id="1454205"/>
    <lineage>
        <taxon>Bacteria</taxon>
        <taxon>Bacillati</taxon>
        <taxon>Cyanobacteriota</taxon>
        <taxon>Cyanophyceae</taxon>
        <taxon>Coleofasciculales</taxon>
        <taxon>Coleofasciculaceae</taxon>
        <taxon>Moorena</taxon>
    </lineage>
</organism>
<feature type="domain" description="Cas12f1-like TNB" evidence="2">
    <location>
        <begin position="285"/>
        <end position="350"/>
    </location>
</feature>
<dbReference type="Proteomes" id="UP000176944">
    <property type="component" value="Chromosome"/>
</dbReference>
<evidence type="ECO:0000313" key="3">
    <source>
        <dbReference type="EMBL" id="AOY80181.1"/>
    </source>
</evidence>
<reference evidence="4" key="1">
    <citation type="submission" date="2016-10" db="EMBL/GenBank/DDBJ databases">
        <title>Comparative genomics uncovers the prolific and rare metabolic potential of the cyanobacterial genus Moorea.</title>
        <authorList>
            <person name="Leao T."/>
            <person name="Castelao G."/>
            <person name="Korobeynikov A."/>
            <person name="Monroe E.A."/>
            <person name="Podell S."/>
            <person name="Glukhov E."/>
            <person name="Allen E."/>
            <person name="Gerwick W.H."/>
            <person name="Gerwick L."/>
        </authorList>
    </citation>
    <scope>NUCLEOTIDE SEQUENCE [LARGE SCALE GENOMIC DNA]</scope>
    <source>
        <strain evidence="4">JHB</strain>
    </source>
</reference>
<dbReference type="NCBIfam" id="NF040570">
    <property type="entry name" value="guided_TnpB"/>
    <property type="match status" value="1"/>
</dbReference>
<dbReference type="Pfam" id="PF07282">
    <property type="entry name" value="Cas12f1-like_TNB"/>
    <property type="match status" value="1"/>
</dbReference>
<evidence type="ECO:0000259" key="2">
    <source>
        <dbReference type="Pfam" id="PF07282"/>
    </source>
</evidence>
<dbReference type="SUPFAM" id="SSF57850">
    <property type="entry name" value="RING/U-box"/>
    <property type="match status" value="1"/>
</dbReference>
<dbReference type="EMBL" id="CP017708">
    <property type="protein sequence ID" value="AOY80181.1"/>
    <property type="molecule type" value="Genomic_DNA"/>
</dbReference>
<dbReference type="PANTHER" id="PTHR36172:SF1">
    <property type="entry name" value="RESOLVASE-RELATED"/>
    <property type="match status" value="1"/>
</dbReference>
<dbReference type="AlphaFoldDB" id="A0A1D9FXW8"/>
<dbReference type="InterPro" id="IPR010095">
    <property type="entry name" value="Cas12f1-like_TNB"/>
</dbReference>
<keyword evidence="1" id="KW-0238">DNA-binding</keyword>